<keyword evidence="4" id="KW-1185">Reference proteome</keyword>
<dbReference type="GO" id="GO:0006952">
    <property type="term" value="P:defense response"/>
    <property type="evidence" value="ECO:0007669"/>
    <property type="project" value="UniProtKB-KW"/>
</dbReference>
<evidence type="ECO:0000313" key="2">
    <source>
        <dbReference type="EMBL" id="CAI0555033.1"/>
    </source>
</evidence>
<accession>A0AAV0RFF7</accession>
<dbReference type="PANTHER" id="PTHR36766">
    <property type="entry name" value="PLANT BROAD-SPECTRUM MILDEW RESISTANCE PROTEIN RPW8"/>
    <property type="match status" value="1"/>
</dbReference>
<name>A0AAV0RFF7_9ROSI</name>
<dbReference type="PANTHER" id="PTHR36766:SF40">
    <property type="entry name" value="DISEASE RESISTANCE PROTEIN RGA3"/>
    <property type="match status" value="1"/>
</dbReference>
<dbReference type="Gene3D" id="3.80.10.10">
    <property type="entry name" value="Ribonuclease Inhibitor"/>
    <property type="match status" value="1"/>
</dbReference>
<dbReference type="SUPFAM" id="SSF52058">
    <property type="entry name" value="L domain-like"/>
    <property type="match status" value="1"/>
</dbReference>
<evidence type="ECO:0000313" key="4">
    <source>
        <dbReference type="Proteomes" id="UP001154282"/>
    </source>
</evidence>
<evidence type="ECO:0000256" key="1">
    <source>
        <dbReference type="ARBA" id="ARBA00022821"/>
    </source>
</evidence>
<dbReference type="EMBL" id="CAMGYJ010000010">
    <property type="protein sequence ID" value="CAI0555178.1"/>
    <property type="molecule type" value="Genomic_DNA"/>
</dbReference>
<proteinExistence type="predicted"/>
<organism evidence="2 4">
    <name type="scientific">Linum tenue</name>
    <dbReference type="NCBI Taxonomy" id="586396"/>
    <lineage>
        <taxon>Eukaryota</taxon>
        <taxon>Viridiplantae</taxon>
        <taxon>Streptophyta</taxon>
        <taxon>Embryophyta</taxon>
        <taxon>Tracheophyta</taxon>
        <taxon>Spermatophyta</taxon>
        <taxon>Magnoliopsida</taxon>
        <taxon>eudicotyledons</taxon>
        <taxon>Gunneridae</taxon>
        <taxon>Pentapetalae</taxon>
        <taxon>rosids</taxon>
        <taxon>fabids</taxon>
        <taxon>Malpighiales</taxon>
        <taxon>Linaceae</taxon>
        <taxon>Linum</taxon>
    </lineage>
</organism>
<dbReference type="Proteomes" id="UP001154282">
    <property type="component" value="Unassembled WGS sequence"/>
</dbReference>
<dbReference type="InterPro" id="IPR032675">
    <property type="entry name" value="LRR_dom_sf"/>
</dbReference>
<reference evidence="2" key="1">
    <citation type="submission" date="2022-08" db="EMBL/GenBank/DDBJ databases">
        <authorList>
            <person name="Gutierrez-Valencia J."/>
        </authorList>
    </citation>
    <scope>NUCLEOTIDE SEQUENCE</scope>
</reference>
<gene>
    <name evidence="2" type="ORF">LITE_LOCUS47431</name>
    <name evidence="3" type="ORF">LITE_LOCUS47494</name>
</gene>
<protein>
    <submittedName>
        <fullName evidence="2">Uncharacterized protein</fullName>
    </submittedName>
</protein>
<keyword evidence="1" id="KW-0611">Plant defense</keyword>
<dbReference type="AlphaFoldDB" id="A0AAV0RFF7"/>
<sequence length="132" mass="14754">MTNSYYSSSSSSSCTALLTPPLSNLTKLSIRGIDELHYIPEDGLRHLTSLQDFVIKNCSSLASLPPAMHCLTSLQTLYIRRCPQLAERCRKEEGEDWPNISHIPNILLDGEALQDYSGLGSLKMQYLCNKFS</sequence>
<dbReference type="EMBL" id="CAMGYJ010000010">
    <property type="protein sequence ID" value="CAI0555033.1"/>
    <property type="molecule type" value="Genomic_DNA"/>
</dbReference>
<evidence type="ECO:0000313" key="3">
    <source>
        <dbReference type="EMBL" id="CAI0555178.1"/>
    </source>
</evidence>
<comment type="caution">
    <text evidence="2">The sequence shown here is derived from an EMBL/GenBank/DDBJ whole genome shotgun (WGS) entry which is preliminary data.</text>
</comment>